<evidence type="ECO:0000256" key="2">
    <source>
        <dbReference type="ARBA" id="ARBA00023002"/>
    </source>
</evidence>
<feature type="domain" description="Aldehyde oxidase/xanthine dehydrogenase a/b hammerhead" evidence="3">
    <location>
        <begin position="28"/>
        <end position="140"/>
    </location>
</feature>
<dbReference type="InterPro" id="IPR037165">
    <property type="entry name" value="AldOxase/xan_DH_Mopterin-bd_sf"/>
</dbReference>
<dbReference type="InterPro" id="IPR016208">
    <property type="entry name" value="Ald_Oxase/xanthine_DH-like"/>
</dbReference>
<dbReference type="SUPFAM" id="SSF54665">
    <property type="entry name" value="CO dehydrogenase molybdoprotein N-domain-like"/>
    <property type="match status" value="1"/>
</dbReference>
<reference evidence="4 5" key="1">
    <citation type="submission" date="2024-03" db="EMBL/GenBank/DDBJ databases">
        <title>Human intestinal bacterial collection.</title>
        <authorList>
            <person name="Pauvert C."/>
            <person name="Hitch T.C.A."/>
            <person name="Clavel T."/>
        </authorList>
    </citation>
    <scope>NUCLEOTIDE SEQUENCE [LARGE SCALE GENOMIC DNA]</scope>
    <source>
        <strain evidence="4 5">CLA-AA-H78B</strain>
    </source>
</reference>
<accession>A0ABV1I2T5</accession>
<dbReference type="PANTHER" id="PTHR11908:SF132">
    <property type="entry name" value="ALDEHYDE OXIDASE 1-RELATED"/>
    <property type="match status" value="1"/>
</dbReference>
<dbReference type="Gene3D" id="3.30.365.10">
    <property type="entry name" value="Aldehyde oxidase/xanthine dehydrogenase, molybdopterin binding domain"/>
    <property type="match status" value="4"/>
</dbReference>
<dbReference type="EMBL" id="JBBMFC010000021">
    <property type="protein sequence ID" value="MEQ2579497.1"/>
    <property type="molecule type" value="Genomic_DNA"/>
</dbReference>
<sequence>MKEFKRDRKEYHAVGKCIPKKDSDQLLLGKPVFMDDIIPKDCLIVKLLRSPHAHAIIEEINTAAAMKVPGIVAVYTWKDVPRRRFSIAGQTFPEPSPYDRLILDQRVRSVGDAVAIVAGETEKAVDKALRVIKVKYQVLEPVLDFRKALDNQVLVHPEDNWMSHGNTGDVKRNLLHHEEDAHGDVEAVLADCEEVIEHSWRIKAAQQGYMETIRAYCEIDRYGRLHCISSTQIVFHIRRILANALGISKSMVRAEKPRIGGGFGAKQTAVCEVYPAFVTWMTKRPSKIIYSRRECQTIASPRHEMEVTVRLGAMKDGRIRAIDLYTLSNTGAYGEHGTTTVGLSGHKAIPLYTGGCEATRFSCDVVYTNVQAAGAYRGYGATQGIFALESAVNELAEKLKIDPVELRMKNIVREGMFMPAYFGETANACALDRCITHCADHFHWKEKYPVRDMGNGKVRTAGMAIAMQGSCISNVDVGSCTLKLSDDGTYNMLIGAADMGTGCDTILAQMAAEVLDCEPDQIVVFGADTDASPYDSGSYASSTTYVTGMATQNAAMELRENMMKIGAELLGCTLDEVEFDGEKVYLVDGDQSVSLADIAVKSQVNNRIPVDVTATYSSPVSPPPYMVGMAEIELDKETGSVKILDYDAVVDCGIPVNPNLARVQTEGGIGQGIGMVLYENVTYNANGKITEGDFMQYKIPTRQDVGNIHVEFETSYEPSGPFGVKSIGEIVINTPAPALAHAIYRATGVWHRTVPFTPEKILMGMLDPDWKETDHRVKD</sequence>
<keyword evidence="5" id="KW-1185">Reference proteome</keyword>
<proteinExistence type="predicted"/>
<dbReference type="Gene3D" id="3.90.1170.50">
    <property type="entry name" value="Aldehyde oxidase/xanthine dehydrogenase, a/b hammerhead"/>
    <property type="match status" value="1"/>
</dbReference>
<keyword evidence="2" id="KW-0560">Oxidoreductase</keyword>
<dbReference type="Pfam" id="PF20256">
    <property type="entry name" value="MoCoBD_2"/>
    <property type="match status" value="1"/>
</dbReference>
<dbReference type="Proteomes" id="UP001470288">
    <property type="component" value="Unassembled WGS sequence"/>
</dbReference>
<comment type="caution">
    <text evidence="4">The sequence shown here is derived from an EMBL/GenBank/DDBJ whole genome shotgun (WGS) entry which is preliminary data.</text>
</comment>
<dbReference type="SUPFAM" id="SSF56003">
    <property type="entry name" value="Molybdenum cofactor-binding domain"/>
    <property type="match status" value="1"/>
</dbReference>
<gene>
    <name evidence="4" type="ORF">WMO62_11755</name>
</gene>
<dbReference type="SMART" id="SM01008">
    <property type="entry name" value="Ald_Xan_dh_C"/>
    <property type="match status" value="1"/>
</dbReference>
<organism evidence="4 5">
    <name type="scientific">Hominiventricola aquisgranensis</name>
    <dbReference type="NCBI Taxonomy" id="3133164"/>
    <lineage>
        <taxon>Bacteria</taxon>
        <taxon>Bacillati</taxon>
        <taxon>Bacillota</taxon>
        <taxon>Clostridia</taxon>
        <taxon>Lachnospirales</taxon>
        <taxon>Lachnospiraceae</taxon>
        <taxon>Hominiventricola</taxon>
    </lineage>
</organism>
<dbReference type="InterPro" id="IPR046867">
    <property type="entry name" value="AldOxase/xan_DH_MoCoBD2"/>
</dbReference>
<keyword evidence="1" id="KW-0500">Molybdenum</keyword>
<evidence type="ECO:0000259" key="3">
    <source>
        <dbReference type="SMART" id="SM01008"/>
    </source>
</evidence>
<dbReference type="InterPro" id="IPR036856">
    <property type="entry name" value="Ald_Oxase/Xan_DH_a/b_sf"/>
</dbReference>
<evidence type="ECO:0000313" key="5">
    <source>
        <dbReference type="Proteomes" id="UP001470288"/>
    </source>
</evidence>
<evidence type="ECO:0000313" key="4">
    <source>
        <dbReference type="EMBL" id="MEQ2579497.1"/>
    </source>
</evidence>
<protein>
    <submittedName>
        <fullName evidence="4">Molybdopterin cofactor-binding domain-containing protein</fullName>
    </submittedName>
</protein>
<name>A0ABV1I2T5_9FIRM</name>
<dbReference type="RefSeq" id="WP_349144774.1">
    <property type="nucleotide sequence ID" value="NZ_JBBMFC010000021.1"/>
</dbReference>
<dbReference type="PANTHER" id="PTHR11908">
    <property type="entry name" value="XANTHINE DEHYDROGENASE"/>
    <property type="match status" value="1"/>
</dbReference>
<evidence type="ECO:0000256" key="1">
    <source>
        <dbReference type="ARBA" id="ARBA00022505"/>
    </source>
</evidence>
<dbReference type="InterPro" id="IPR000674">
    <property type="entry name" value="Ald_Oxase/Xan_DH_a/b"/>
</dbReference>
<dbReference type="Pfam" id="PF01315">
    <property type="entry name" value="Ald_Xan_dh_C"/>
    <property type="match status" value="1"/>
</dbReference>
<dbReference type="Pfam" id="PF02738">
    <property type="entry name" value="MoCoBD_1"/>
    <property type="match status" value="1"/>
</dbReference>
<dbReference type="InterPro" id="IPR008274">
    <property type="entry name" value="AldOxase/xan_DH_MoCoBD1"/>
</dbReference>